<dbReference type="Gene3D" id="3.10.129.10">
    <property type="entry name" value="Hotdog Thioesterase"/>
    <property type="match status" value="1"/>
</dbReference>
<dbReference type="Proteomes" id="UP000570166">
    <property type="component" value="Unassembled WGS sequence"/>
</dbReference>
<evidence type="ECO:0000313" key="2">
    <source>
        <dbReference type="EMBL" id="MBA2936632.1"/>
    </source>
</evidence>
<accession>A0A838LCM7</accession>
<sequence>MILSPSGPRTEGPDEDGFYTTYFEGPSFNGTFGEIRSRVEGSVARVRIATGPGRANPLGALHGGFLLGFLDQAVFVGPATLGRLVMPNWAVTLNFATQFMAPGRADLPLDCVIEVVSETGKLLFLRGQMEQERQALLTFQATLRKIRLGG</sequence>
<dbReference type="Pfam" id="PF03061">
    <property type="entry name" value="4HBT"/>
    <property type="match status" value="1"/>
</dbReference>
<feature type="domain" description="Thioesterase" evidence="1">
    <location>
        <begin position="59"/>
        <end position="136"/>
    </location>
</feature>
<keyword evidence="3" id="KW-1185">Reference proteome</keyword>
<dbReference type="GO" id="GO:0016790">
    <property type="term" value="F:thiolester hydrolase activity"/>
    <property type="evidence" value="ECO:0007669"/>
    <property type="project" value="UniProtKB-ARBA"/>
</dbReference>
<gene>
    <name evidence="2" type="ORF">HZF05_21340</name>
</gene>
<comment type="caution">
    <text evidence="2">The sequence shown here is derived from an EMBL/GenBank/DDBJ whole genome shotgun (WGS) entry which is preliminary data.</text>
</comment>
<dbReference type="AlphaFoldDB" id="A0A838LCM7"/>
<proteinExistence type="predicted"/>
<evidence type="ECO:0000313" key="3">
    <source>
        <dbReference type="Proteomes" id="UP000570166"/>
    </source>
</evidence>
<evidence type="ECO:0000259" key="1">
    <source>
        <dbReference type="Pfam" id="PF03061"/>
    </source>
</evidence>
<dbReference type="EMBL" id="JACEIB010000027">
    <property type="protein sequence ID" value="MBA2936632.1"/>
    <property type="molecule type" value="Genomic_DNA"/>
</dbReference>
<name>A0A838LCM7_9SPHN</name>
<dbReference type="SUPFAM" id="SSF54637">
    <property type="entry name" value="Thioesterase/thiol ester dehydrase-isomerase"/>
    <property type="match status" value="1"/>
</dbReference>
<dbReference type="InterPro" id="IPR029069">
    <property type="entry name" value="HotDog_dom_sf"/>
</dbReference>
<reference evidence="2 3" key="1">
    <citation type="submission" date="2020-07" db="EMBL/GenBank/DDBJ databases">
        <authorList>
            <person name="Sun Q."/>
        </authorList>
    </citation>
    <scope>NUCLEOTIDE SEQUENCE [LARGE SCALE GENOMIC DNA]</scope>
    <source>
        <strain evidence="2 3">CGMCC 1.13654</strain>
    </source>
</reference>
<dbReference type="CDD" id="cd03443">
    <property type="entry name" value="PaaI_thioesterase"/>
    <property type="match status" value="1"/>
</dbReference>
<protein>
    <submittedName>
        <fullName evidence="2">PaaI family thioesterase</fullName>
    </submittedName>
</protein>
<dbReference type="RefSeq" id="WP_160364459.1">
    <property type="nucleotide sequence ID" value="NZ_JACEIB010000027.1"/>
</dbReference>
<organism evidence="2 3">
    <name type="scientific">Sphingomonas chungangi</name>
    <dbReference type="NCBI Taxonomy" id="2683589"/>
    <lineage>
        <taxon>Bacteria</taxon>
        <taxon>Pseudomonadati</taxon>
        <taxon>Pseudomonadota</taxon>
        <taxon>Alphaproteobacteria</taxon>
        <taxon>Sphingomonadales</taxon>
        <taxon>Sphingomonadaceae</taxon>
        <taxon>Sphingomonas</taxon>
    </lineage>
</organism>
<dbReference type="InterPro" id="IPR006683">
    <property type="entry name" value="Thioestr_dom"/>
</dbReference>